<evidence type="ECO:0000256" key="2">
    <source>
        <dbReference type="ARBA" id="ARBA00022679"/>
    </source>
</evidence>
<dbReference type="STRING" id="51511.ENSCSAVP00000003492"/>
<evidence type="ECO:0000259" key="4">
    <source>
        <dbReference type="PROSITE" id="PS51659"/>
    </source>
</evidence>
<dbReference type="HOGENOM" id="CLU_1357348_0_0_1"/>
<organism evidence="5 6">
    <name type="scientific">Ciona savignyi</name>
    <name type="common">Pacific transparent sea squirt</name>
    <dbReference type="NCBI Taxonomy" id="51511"/>
    <lineage>
        <taxon>Eukaryota</taxon>
        <taxon>Metazoa</taxon>
        <taxon>Chordata</taxon>
        <taxon>Tunicata</taxon>
        <taxon>Ascidiacea</taxon>
        <taxon>Phlebobranchia</taxon>
        <taxon>Cionidae</taxon>
        <taxon>Ciona</taxon>
    </lineage>
</organism>
<dbReference type="Pfam" id="PF19745">
    <property type="entry name" value="FUT8_N_cat"/>
    <property type="match status" value="1"/>
</dbReference>
<evidence type="ECO:0000256" key="1">
    <source>
        <dbReference type="ARBA" id="ARBA00022676"/>
    </source>
</evidence>
<dbReference type="AlphaFoldDB" id="H2YDU4"/>
<dbReference type="InterPro" id="IPR027350">
    <property type="entry name" value="GT23_dom"/>
</dbReference>
<dbReference type="PANTHER" id="PTHR13132">
    <property type="entry name" value="ALPHA- 1,6 -FUCOSYLTRANSFERASE"/>
    <property type="match status" value="1"/>
</dbReference>
<dbReference type="PANTHER" id="PTHR13132:SF29">
    <property type="entry name" value="ALPHA-(1,6)-FUCOSYLTRANSFERASE"/>
    <property type="match status" value="1"/>
</dbReference>
<dbReference type="eggNOG" id="KOG3705">
    <property type="taxonomic scope" value="Eukaryota"/>
</dbReference>
<dbReference type="OMA" id="WHATEFE"/>
<dbReference type="GO" id="GO:0046921">
    <property type="term" value="F:alpha-(1-&gt;6)-fucosyltransferase activity"/>
    <property type="evidence" value="ECO:0007669"/>
    <property type="project" value="TreeGrafter"/>
</dbReference>
<dbReference type="PROSITE" id="PS51659">
    <property type="entry name" value="GT23"/>
    <property type="match status" value="1"/>
</dbReference>
<protein>
    <recommendedName>
        <fullName evidence="4">GT23 domain-containing protein</fullName>
    </recommendedName>
</protein>
<keyword evidence="6" id="KW-1185">Reference proteome</keyword>
<evidence type="ECO:0000256" key="3">
    <source>
        <dbReference type="PROSITE-ProRule" id="PRU00992"/>
    </source>
</evidence>
<keyword evidence="2 3" id="KW-0808">Transferase</keyword>
<keyword evidence="1 3" id="KW-0328">Glycosyltransferase</keyword>
<dbReference type="GeneTree" id="ENSGT00530000063737"/>
<comment type="caution">
    <text evidence="3">Lacks conserved residue(s) required for the propagation of feature annotation.</text>
</comment>
<evidence type="ECO:0000313" key="5">
    <source>
        <dbReference type="Ensembl" id="ENSCSAVP00000003492.1"/>
    </source>
</evidence>
<reference evidence="5" key="3">
    <citation type="submission" date="2025-09" db="UniProtKB">
        <authorList>
            <consortium name="Ensembl"/>
        </authorList>
    </citation>
    <scope>IDENTIFICATION</scope>
</reference>
<dbReference type="InterPro" id="IPR045573">
    <property type="entry name" value="Fut8_N_cat"/>
</dbReference>
<reference evidence="6" key="1">
    <citation type="submission" date="2003-08" db="EMBL/GenBank/DDBJ databases">
        <authorList>
            <person name="Birren B."/>
            <person name="Nusbaum C."/>
            <person name="Abebe A."/>
            <person name="Abouelleil A."/>
            <person name="Adekoya E."/>
            <person name="Ait-zahra M."/>
            <person name="Allen N."/>
            <person name="Allen T."/>
            <person name="An P."/>
            <person name="Anderson M."/>
            <person name="Anderson S."/>
            <person name="Arachchi H."/>
            <person name="Armbruster J."/>
            <person name="Bachantsang P."/>
            <person name="Baldwin J."/>
            <person name="Barry A."/>
            <person name="Bayul T."/>
            <person name="Blitshsteyn B."/>
            <person name="Bloom T."/>
            <person name="Blye J."/>
            <person name="Boguslavskiy L."/>
            <person name="Borowsky M."/>
            <person name="Boukhgalter B."/>
            <person name="Brunache A."/>
            <person name="Butler J."/>
            <person name="Calixte N."/>
            <person name="Calvo S."/>
            <person name="Camarata J."/>
            <person name="Campo K."/>
            <person name="Chang J."/>
            <person name="Cheshatsang Y."/>
            <person name="Citroen M."/>
            <person name="Collymore A."/>
            <person name="Considine T."/>
            <person name="Cook A."/>
            <person name="Cooke P."/>
            <person name="Corum B."/>
            <person name="Cuomo C."/>
            <person name="David R."/>
            <person name="Dawoe T."/>
            <person name="Degray S."/>
            <person name="Dodge S."/>
            <person name="Dooley K."/>
            <person name="Dorje P."/>
            <person name="Dorjee K."/>
            <person name="Dorris L."/>
            <person name="Duffey N."/>
            <person name="Dupes A."/>
            <person name="Elkins T."/>
            <person name="Engels R."/>
            <person name="Erickson J."/>
            <person name="Farina A."/>
            <person name="Faro S."/>
            <person name="Ferreira P."/>
            <person name="Fischer H."/>
            <person name="Fitzgerald M."/>
            <person name="Foley K."/>
            <person name="Gage D."/>
            <person name="Galagan J."/>
            <person name="Gearin G."/>
            <person name="Gnerre S."/>
            <person name="Gnirke A."/>
            <person name="Goyette A."/>
            <person name="Graham J."/>
            <person name="Grandbois E."/>
            <person name="Gyaltsen K."/>
            <person name="Hafez N."/>
            <person name="Hagopian D."/>
            <person name="Hagos B."/>
            <person name="Hall J."/>
            <person name="Hatcher B."/>
            <person name="Heller A."/>
            <person name="Higgins H."/>
            <person name="Honan T."/>
            <person name="Horn A."/>
            <person name="Houde N."/>
            <person name="Hughes L."/>
            <person name="Hulme W."/>
            <person name="Husby E."/>
            <person name="Iliev I."/>
            <person name="Jaffe D."/>
            <person name="Jones C."/>
            <person name="Kamal M."/>
            <person name="Kamat A."/>
            <person name="Kamvysselis M."/>
            <person name="Karlsson E."/>
            <person name="Kells C."/>
            <person name="Kieu A."/>
            <person name="Kisner P."/>
            <person name="Kodira C."/>
            <person name="Kulbokas E."/>
            <person name="Labutti K."/>
            <person name="Lama D."/>
            <person name="Landers T."/>
            <person name="Leger J."/>
            <person name="Levine S."/>
            <person name="Lewis D."/>
            <person name="Lewis T."/>
            <person name="Lindblad-toh K."/>
            <person name="Liu X."/>
            <person name="Lokyitsang T."/>
            <person name="Lokyitsang Y."/>
            <person name="Lucien O."/>
            <person name="Lui A."/>
            <person name="Ma L.J."/>
            <person name="Mabbitt R."/>
            <person name="Macdonald J."/>
            <person name="Maclean C."/>
            <person name="Major J."/>
            <person name="Manning J."/>
            <person name="Marabella R."/>
            <person name="Maru K."/>
            <person name="Matthews C."/>
            <person name="Mauceli E."/>
            <person name="Mccarthy M."/>
            <person name="Mcdonough S."/>
            <person name="Mcghee T."/>
            <person name="Meldrim J."/>
            <person name="Meneus L."/>
            <person name="Mesirov J."/>
            <person name="Mihalev A."/>
            <person name="Mihova T."/>
            <person name="Mikkelsen T."/>
            <person name="Mlenga V."/>
            <person name="Moru K."/>
            <person name="Mozes J."/>
            <person name="Mulrain L."/>
            <person name="Munson G."/>
            <person name="Naylor J."/>
            <person name="Newes C."/>
            <person name="Nguyen C."/>
            <person name="Nguyen N."/>
            <person name="Nguyen T."/>
            <person name="Nicol R."/>
            <person name="Nielsen C."/>
            <person name="Nizzari M."/>
            <person name="Norbu C."/>
            <person name="Norbu N."/>
            <person name="O'donnell P."/>
            <person name="Okoawo O."/>
            <person name="O'leary S."/>
            <person name="Omotosho B."/>
            <person name="O'neill K."/>
            <person name="Osman S."/>
            <person name="Parker S."/>
            <person name="Perrin D."/>
            <person name="Phunkhang P."/>
            <person name="Piqani B."/>
            <person name="Purcell S."/>
            <person name="Rachupka T."/>
            <person name="Ramasamy U."/>
            <person name="Rameau R."/>
            <person name="Ray V."/>
            <person name="Raymond C."/>
            <person name="Retta R."/>
            <person name="Richardson S."/>
            <person name="Rise C."/>
            <person name="Rodriguez J."/>
            <person name="Rogers J."/>
            <person name="Rogov P."/>
            <person name="Rutman M."/>
            <person name="Schupbach R."/>
            <person name="Seaman C."/>
            <person name="Settipalli S."/>
            <person name="Sharpe T."/>
            <person name="Sheridan J."/>
            <person name="Sherpa N."/>
            <person name="Shi J."/>
            <person name="Smirnov S."/>
            <person name="Smith C."/>
            <person name="Sougnez C."/>
            <person name="Spencer B."/>
            <person name="Stalker J."/>
            <person name="Stange-thomann N."/>
            <person name="Stavropoulos S."/>
            <person name="Stetson K."/>
            <person name="Stone C."/>
            <person name="Stone S."/>
            <person name="Stubbs M."/>
            <person name="Talamas J."/>
            <person name="Tchuinga P."/>
            <person name="Tenzing P."/>
            <person name="Tesfaye S."/>
            <person name="Theodore J."/>
            <person name="Thoulutsang Y."/>
            <person name="Topham K."/>
            <person name="Towey S."/>
            <person name="Tsamla T."/>
            <person name="Tsomo N."/>
            <person name="Vallee D."/>
            <person name="Vassiliev H."/>
            <person name="Venkataraman V."/>
            <person name="Vinson J."/>
            <person name="Vo A."/>
            <person name="Wade C."/>
            <person name="Wang S."/>
            <person name="Wangchuk T."/>
            <person name="Wangdi T."/>
            <person name="Whittaker C."/>
            <person name="Wilkinson J."/>
            <person name="Wu Y."/>
            <person name="Wyman D."/>
            <person name="Yadav S."/>
            <person name="Yang S."/>
            <person name="Yang X."/>
            <person name="Yeager S."/>
            <person name="Yee E."/>
            <person name="Young G."/>
            <person name="Zainoun J."/>
            <person name="Zembeck L."/>
            <person name="Zimmer A."/>
            <person name="Zody M."/>
            <person name="Lander E."/>
        </authorList>
    </citation>
    <scope>NUCLEOTIDE SEQUENCE [LARGE SCALE GENOMIC DNA]</scope>
</reference>
<dbReference type="Ensembl" id="ENSCSAVT00000003546.1">
    <property type="protein sequence ID" value="ENSCSAVP00000003492.1"/>
    <property type="gene ID" value="ENSCSAVG00000002076.1"/>
</dbReference>
<name>H2YDU4_CIOSA</name>
<evidence type="ECO:0000313" key="6">
    <source>
        <dbReference type="Proteomes" id="UP000007875"/>
    </source>
</evidence>
<dbReference type="InParanoid" id="H2YDU4"/>
<reference evidence="5" key="2">
    <citation type="submission" date="2025-08" db="UniProtKB">
        <authorList>
            <consortium name="Ensembl"/>
        </authorList>
    </citation>
    <scope>IDENTIFICATION</scope>
</reference>
<feature type="domain" description="GT23" evidence="4">
    <location>
        <begin position="115"/>
        <end position="213"/>
    </location>
</feature>
<dbReference type="GO" id="GO:0006487">
    <property type="term" value="P:protein N-linked glycosylation"/>
    <property type="evidence" value="ECO:0007669"/>
    <property type="project" value="TreeGrafter"/>
</dbReference>
<accession>H2YDU4</accession>
<comment type="similarity">
    <text evidence="3">Belongs to the glycosyltransferase 23 family.</text>
</comment>
<dbReference type="Proteomes" id="UP000007875">
    <property type="component" value="Unassembled WGS sequence"/>
</dbReference>
<sequence length="213" mass="24613">MFADIGLTSFYDYEKLPVAKSVVERGKLTRDVRNDMIDMWKAVQHDFVKLKTLHDKTEGHILAKERLKNRYLAIDIKMENLQNFDSDWQAKASNKMALEIKNRVNNLQNPQKCTDFGQLFVHVENCGFGCIMHDCLFKLNMAFSYNKTLILHTSNSVYLKSNNMSDYLQPVSDTCPKPAKGKWIQPETFPEMAATKHCYIQSETSGLPNAFRY</sequence>
<proteinExistence type="inferred from homology"/>